<reference evidence="2" key="1">
    <citation type="submission" date="2023-06" db="EMBL/GenBank/DDBJ databases">
        <authorList>
            <person name="Kurt Z."/>
        </authorList>
    </citation>
    <scope>NUCLEOTIDE SEQUENCE</scope>
</reference>
<reference evidence="3 4" key="2">
    <citation type="submission" date="2024-07" db="EMBL/GenBank/DDBJ databases">
        <authorList>
            <person name="Akdeniz Z."/>
        </authorList>
    </citation>
    <scope>NUCLEOTIDE SEQUENCE [LARGE SCALE GENOMIC DNA]</scope>
</reference>
<feature type="domain" description="Myb-like" evidence="1">
    <location>
        <begin position="7"/>
        <end position="55"/>
    </location>
</feature>
<dbReference type="Proteomes" id="UP001642409">
    <property type="component" value="Unassembled WGS sequence"/>
</dbReference>
<name>A0AA86QJC0_9EUKA</name>
<proteinExistence type="predicted"/>
<dbReference type="InterPro" id="IPR001005">
    <property type="entry name" value="SANT/Myb"/>
</dbReference>
<dbReference type="AlphaFoldDB" id="A0AA86QJC0"/>
<gene>
    <name evidence="2" type="ORF">HINF_LOCUS40405</name>
    <name evidence="3" type="ORF">HINF_LOCUS8663</name>
</gene>
<dbReference type="EMBL" id="CATOUU010000834">
    <property type="protein sequence ID" value="CAI9952760.1"/>
    <property type="molecule type" value="Genomic_DNA"/>
</dbReference>
<evidence type="ECO:0000313" key="3">
    <source>
        <dbReference type="EMBL" id="CAL5985202.1"/>
    </source>
</evidence>
<evidence type="ECO:0000313" key="2">
    <source>
        <dbReference type="EMBL" id="CAI9952760.1"/>
    </source>
</evidence>
<evidence type="ECO:0000313" key="4">
    <source>
        <dbReference type="Proteomes" id="UP001642409"/>
    </source>
</evidence>
<dbReference type="SUPFAM" id="SSF46689">
    <property type="entry name" value="Homeodomain-like"/>
    <property type="match status" value="1"/>
</dbReference>
<dbReference type="Gene3D" id="1.10.10.60">
    <property type="entry name" value="Homeodomain-like"/>
    <property type="match status" value="1"/>
</dbReference>
<keyword evidence="4" id="KW-1185">Reference proteome</keyword>
<dbReference type="SMART" id="SM00717">
    <property type="entry name" value="SANT"/>
    <property type="match status" value="1"/>
</dbReference>
<dbReference type="InterPro" id="IPR009057">
    <property type="entry name" value="Homeodomain-like_sf"/>
</dbReference>
<comment type="caution">
    <text evidence="2">The sequence shown here is derived from an EMBL/GenBank/DDBJ whole genome shotgun (WGS) entry which is preliminary data.</text>
</comment>
<dbReference type="CDD" id="cd00167">
    <property type="entry name" value="SANT"/>
    <property type="match status" value="1"/>
</dbReference>
<accession>A0AA86QJC0</accession>
<organism evidence="2">
    <name type="scientific">Hexamita inflata</name>
    <dbReference type="NCBI Taxonomy" id="28002"/>
    <lineage>
        <taxon>Eukaryota</taxon>
        <taxon>Metamonada</taxon>
        <taxon>Diplomonadida</taxon>
        <taxon>Hexamitidae</taxon>
        <taxon>Hexamitinae</taxon>
        <taxon>Hexamita</taxon>
    </lineage>
</organism>
<dbReference type="Pfam" id="PF00249">
    <property type="entry name" value="Myb_DNA-binding"/>
    <property type="match status" value="1"/>
</dbReference>
<evidence type="ECO:0000259" key="1">
    <source>
        <dbReference type="SMART" id="SM00717"/>
    </source>
</evidence>
<protein>
    <submittedName>
        <fullName evidence="2">SANT/Myb domain</fullName>
    </submittedName>
    <submittedName>
        <fullName evidence="3">SANT/Myb_domain</fullName>
    </submittedName>
</protein>
<dbReference type="EMBL" id="CAXDID020000018">
    <property type="protein sequence ID" value="CAL5985202.1"/>
    <property type="molecule type" value="Genomic_DNA"/>
</dbReference>
<sequence length="115" mass="14106">MQEGKKTYNKWTKAEIKLFEQLYDIHYKDFKMYVEHFKNRTEQQIKSFYYNVLQKIKAEEKRKILLTQPTIVTEFPDQNALFKEQPVQQIQVNFNQAENLNQENSDITYQRFDEE</sequence>